<keyword evidence="2" id="KW-0067">ATP-binding</keyword>
<feature type="binding site" evidence="2">
    <location>
        <position position="217"/>
    </location>
    <ligand>
        <name>Mg(2+)</name>
        <dbReference type="ChEBI" id="CHEBI:18420"/>
        <label>5</label>
    </ligand>
</feature>
<feature type="binding site" evidence="2">
    <location>
        <position position="214"/>
    </location>
    <ligand>
        <name>Mg(2+)</name>
        <dbReference type="ChEBI" id="CHEBI:18420"/>
        <label>3</label>
    </ligand>
</feature>
<keyword evidence="2" id="KW-0460">Magnesium</keyword>
<feature type="binding site" evidence="2">
    <location>
        <position position="267"/>
    </location>
    <ligand>
        <name>substrate</name>
    </ligand>
</feature>
<comment type="similarity">
    <text evidence="2">Belongs to the thiamine-monophosphate kinase family.</text>
</comment>
<dbReference type="InterPro" id="IPR036676">
    <property type="entry name" value="PurM-like_C_sf"/>
</dbReference>
<dbReference type="Gene3D" id="3.30.1330.10">
    <property type="entry name" value="PurM-like, N-terminal domain"/>
    <property type="match status" value="1"/>
</dbReference>
<evidence type="ECO:0000256" key="2">
    <source>
        <dbReference type="HAMAP-Rule" id="MF_02128"/>
    </source>
</evidence>
<keyword evidence="5" id="KW-1185">Reference proteome</keyword>
<dbReference type="GO" id="GO:0005524">
    <property type="term" value="F:ATP binding"/>
    <property type="evidence" value="ECO:0007669"/>
    <property type="project" value="UniProtKB-UniRule"/>
</dbReference>
<dbReference type="GO" id="GO:0009228">
    <property type="term" value="P:thiamine biosynthetic process"/>
    <property type="evidence" value="ECO:0007669"/>
    <property type="project" value="UniProtKB-KW"/>
</dbReference>
<dbReference type="HAMAP" id="MF_02128">
    <property type="entry name" value="TMP_kinase"/>
    <property type="match status" value="1"/>
</dbReference>
<comment type="pathway">
    <text evidence="2">Cofactor biosynthesis; thiamine diphosphate biosynthesis; thiamine diphosphate from thiamine phosphate: step 1/1.</text>
</comment>
<feature type="binding site" evidence="2">
    <location>
        <position position="48"/>
    </location>
    <ligand>
        <name>Mg(2+)</name>
        <dbReference type="ChEBI" id="CHEBI:18420"/>
        <label>1</label>
    </ligand>
</feature>
<gene>
    <name evidence="2" type="primary">thiL</name>
    <name evidence="4" type="ORF">SAMN06265182_0279</name>
</gene>
<dbReference type="InterPro" id="IPR036921">
    <property type="entry name" value="PurM-like_N_sf"/>
</dbReference>
<comment type="catalytic activity">
    <reaction evidence="2">
        <text>thiamine phosphate + ATP = thiamine diphosphate + ADP</text>
        <dbReference type="Rhea" id="RHEA:15913"/>
        <dbReference type="ChEBI" id="CHEBI:30616"/>
        <dbReference type="ChEBI" id="CHEBI:37575"/>
        <dbReference type="ChEBI" id="CHEBI:58937"/>
        <dbReference type="ChEBI" id="CHEBI:456216"/>
        <dbReference type="EC" id="2.7.4.16"/>
    </reaction>
</comment>
<dbReference type="AlphaFoldDB" id="A0A285N0R3"/>
<proteinExistence type="inferred from homology"/>
<name>A0A285N0R3_9AQUI</name>
<evidence type="ECO:0000256" key="1">
    <source>
        <dbReference type="ARBA" id="ARBA00022977"/>
    </source>
</evidence>
<dbReference type="RefSeq" id="WP_096999478.1">
    <property type="nucleotide sequence ID" value="NZ_OBEI01000001.1"/>
</dbReference>
<keyword evidence="2" id="KW-0479">Metal-binding</keyword>
<sequence length="317" mass="35629">MKIKDLGEFGLIDRLTSILQVSDSSVVVGFGDDCSCVNINGELILFTSDIQLEGKHFLKEKIEPEDLGWKLISINVSDIVSCGGVPKWGFISVGFPPDTEFKYVEKIYRGMKDACDFYKTEIIGGNTTASDMVLLDLYLTGKTDRFVGRKGAKKGDYLILSGYTGLSRAGLELLLMNKKNYEDFEKRLIKAHTRPKARIDLSQKIMNYANSCIDVSDGLIGDLGHVERSSSVKIVLRKENLPVHPDLRLFCKKYSKDPFEYILYGGEDYELVFTVSKENINYFDNCFVIGSVEEGEGIFLKDGISTKKLEEKGFEHI</sequence>
<feature type="binding site" evidence="2">
    <location>
        <position position="33"/>
    </location>
    <ligand>
        <name>Mg(2+)</name>
        <dbReference type="ChEBI" id="CHEBI:18420"/>
        <label>3</label>
    </ligand>
</feature>
<comment type="function">
    <text evidence="2">Catalyzes the ATP-dependent phosphorylation of thiamine-monophosphate (TMP) to form thiamine-pyrophosphate (TPP), the active form of vitamin B1.</text>
</comment>
<evidence type="ECO:0000313" key="4">
    <source>
        <dbReference type="EMBL" id="SNZ03054.1"/>
    </source>
</evidence>
<evidence type="ECO:0000259" key="3">
    <source>
        <dbReference type="Pfam" id="PF00586"/>
    </source>
</evidence>
<dbReference type="Gene3D" id="3.90.650.10">
    <property type="entry name" value="PurM-like C-terminal domain"/>
    <property type="match status" value="1"/>
</dbReference>
<dbReference type="PIRSF" id="PIRSF005303">
    <property type="entry name" value="Thiam_monoph_kin"/>
    <property type="match status" value="1"/>
</dbReference>
<dbReference type="NCBIfam" id="TIGR01379">
    <property type="entry name" value="thiL"/>
    <property type="match status" value="1"/>
</dbReference>
<dbReference type="Proteomes" id="UP000219036">
    <property type="component" value="Unassembled WGS sequence"/>
</dbReference>
<reference evidence="5" key="1">
    <citation type="submission" date="2017-09" db="EMBL/GenBank/DDBJ databases">
        <authorList>
            <person name="Varghese N."/>
            <person name="Submissions S."/>
        </authorList>
    </citation>
    <scope>NUCLEOTIDE SEQUENCE [LARGE SCALE GENOMIC DNA]</scope>
    <source>
        <strain evidence="5">DSM 15103</strain>
    </source>
</reference>
<feature type="binding site" evidence="2">
    <location>
        <position position="78"/>
    </location>
    <ligand>
        <name>Mg(2+)</name>
        <dbReference type="ChEBI" id="CHEBI:18420"/>
        <label>3</label>
    </ligand>
</feature>
<dbReference type="UniPathway" id="UPA00060">
    <property type="reaction ID" value="UER00142"/>
</dbReference>
<feature type="binding site" evidence="2">
    <location>
        <position position="49"/>
    </location>
    <ligand>
        <name>Mg(2+)</name>
        <dbReference type="ChEBI" id="CHEBI:18420"/>
        <label>2</label>
    </ligand>
</feature>
<feature type="binding site" evidence="2">
    <location>
        <position position="108"/>
    </location>
    <ligand>
        <name>ATP</name>
        <dbReference type="ChEBI" id="CHEBI:30616"/>
    </ligand>
</feature>
<evidence type="ECO:0000313" key="5">
    <source>
        <dbReference type="Proteomes" id="UP000219036"/>
    </source>
</evidence>
<dbReference type="GO" id="GO:0009030">
    <property type="term" value="F:thiamine-phosphate kinase activity"/>
    <property type="evidence" value="ECO:0007669"/>
    <property type="project" value="UniProtKB-UniRule"/>
</dbReference>
<dbReference type="GO" id="GO:0000287">
    <property type="term" value="F:magnesium ion binding"/>
    <property type="evidence" value="ECO:0007669"/>
    <property type="project" value="UniProtKB-UniRule"/>
</dbReference>
<feature type="binding site" evidence="2">
    <location>
        <position position="149"/>
    </location>
    <ligand>
        <name>ATP</name>
        <dbReference type="ChEBI" id="CHEBI:30616"/>
    </ligand>
</feature>
<protein>
    <recommendedName>
        <fullName evidence="2">Thiamine-monophosphate kinase</fullName>
        <shortName evidence="2">TMP kinase</shortName>
        <shortName evidence="2">Thiamine-phosphate kinase</shortName>
        <ecNumber evidence="2">2.7.4.16</ecNumber>
    </recommendedName>
</protein>
<dbReference type="GO" id="GO:0009229">
    <property type="term" value="P:thiamine diphosphate biosynthetic process"/>
    <property type="evidence" value="ECO:0007669"/>
    <property type="project" value="UniProtKB-UniRule"/>
</dbReference>
<organism evidence="4 5">
    <name type="scientific">Persephonella hydrogeniphila</name>
    <dbReference type="NCBI Taxonomy" id="198703"/>
    <lineage>
        <taxon>Bacteria</taxon>
        <taxon>Pseudomonadati</taxon>
        <taxon>Aquificota</taxon>
        <taxon>Aquificia</taxon>
        <taxon>Aquificales</taxon>
        <taxon>Hydrogenothermaceae</taxon>
        <taxon>Persephonella</taxon>
    </lineage>
</organism>
<dbReference type="EMBL" id="OBEI01000001">
    <property type="protein sequence ID" value="SNZ03054.1"/>
    <property type="molecule type" value="Genomic_DNA"/>
</dbReference>
<keyword evidence="2" id="KW-0808">Transferase</keyword>
<dbReference type="SUPFAM" id="SSF56042">
    <property type="entry name" value="PurM C-terminal domain-like"/>
    <property type="match status" value="1"/>
</dbReference>
<dbReference type="OrthoDB" id="9802811at2"/>
<feature type="domain" description="PurM-like N-terminal" evidence="3">
    <location>
        <begin position="31"/>
        <end position="138"/>
    </location>
</feature>
<comment type="miscellaneous">
    <text evidence="2">Reaction mechanism of ThiL seems to utilize a direct, inline transfer of the gamma-phosphate of ATP to TMP rather than a phosphorylated enzyme intermediate.</text>
</comment>
<dbReference type="CDD" id="cd02194">
    <property type="entry name" value="ThiL"/>
    <property type="match status" value="1"/>
</dbReference>
<keyword evidence="2 4" id="KW-0418">Kinase</keyword>
<dbReference type="PANTHER" id="PTHR30270:SF0">
    <property type="entry name" value="THIAMINE-MONOPHOSPHATE KINASE"/>
    <property type="match status" value="1"/>
</dbReference>
<feature type="binding site" evidence="2">
    <location>
        <position position="33"/>
    </location>
    <ligand>
        <name>Mg(2+)</name>
        <dbReference type="ChEBI" id="CHEBI:18420"/>
        <label>4</label>
    </ligand>
</feature>
<dbReference type="PANTHER" id="PTHR30270">
    <property type="entry name" value="THIAMINE-MONOPHOSPHATE KINASE"/>
    <property type="match status" value="1"/>
</dbReference>
<feature type="binding site" evidence="2">
    <location>
        <position position="314"/>
    </location>
    <ligand>
        <name>substrate</name>
    </ligand>
</feature>
<dbReference type="Pfam" id="PF00586">
    <property type="entry name" value="AIRS"/>
    <property type="match status" value="1"/>
</dbReference>
<accession>A0A285N0R3</accession>
<feature type="binding site" evidence="2">
    <location>
        <position position="126"/>
    </location>
    <ligand>
        <name>Mg(2+)</name>
        <dbReference type="ChEBI" id="CHEBI:18420"/>
        <label>1</label>
    </ligand>
</feature>
<keyword evidence="1 2" id="KW-0784">Thiamine biosynthesis</keyword>
<feature type="binding site" evidence="2">
    <location>
        <position position="56"/>
    </location>
    <ligand>
        <name>substrate</name>
    </ligand>
</feature>
<feature type="binding site" evidence="2">
    <location>
        <begin position="125"/>
        <end position="126"/>
    </location>
    <ligand>
        <name>ATP</name>
        <dbReference type="ChEBI" id="CHEBI:30616"/>
    </ligand>
</feature>
<feature type="binding site" evidence="2">
    <location>
        <position position="49"/>
    </location>
    <ligand>
        <name>Mg(2+)</name>
        <dbReference type="ChEBI" id="CHEBI:18420"/>
        <label>1</label>
    </ligand>
</feature>
<keyword evidence="2" id="KW-0547">Nucleotide-binding</keyword>
<dbReference type="InterPro" id="IPR006283">
    <property type="entry name" value="ThiL-like"/>
</dbReference>
<feature type="binding site" evidence="2">
    <location>
        <position position="78"/>
    </location>
    <ligand>
        <name>Mg(2+)</name>
        <dbReference type="ChEBI" id="CHEBI:18420"/>
        <label>4</label>
    </ligand>
</feature>
<dbReference type="InterPro" id="IPR016188">
    <property type="entry name" value="PurM-like_N"/>
</dbReference>
<dbReference type="EC" id="2.7.4.16" evidence="2"/>
<feature type="binding site" evidence="2">
    <location>
        <position position="216"/>
    </location>
    <ligand>
        <name>ATP</name>
        <dbReference type="ChEBI" id="CHEBI:30616"/>
    </ligand>
</feature>
<dbReference type="SUPFAM" id="SSF55326">
    <property type="entry name" value="PurM N-terminal domain-like"/>
    <property type="match status" value="1"/>
</dbReference>
<feature type="binding site" evidence="2">
    <location>
        <position position="78"/>
    </location>
    <ligand>
        <name>Mg(2+)</name>
        <dbReference type="ChEBI" id="CHEBI:18420"/>
        <label>2</label>
    </ligand>
</feature>
<feature type="binding site" evidence="2">
    <location>
        <position position="47"/>
    </location>
    <ligand>
        <name>Mg(2+)</name>
        <dbReference type="ChEBI" id="CHEBI:18420"/>
        <label>4</label>
    </ligand>
</feature>